<dbReference type="Proteomes" id="UP000790377">
    <property type="component" value="Unassembled WGS sequence"/>
</dbReference>
<evidence type="ECO:0000313" key="2">
    <source>
        <dbReference type="Proteomes" id="UP000790377"/>
    </source>
</evidence>
<gene>
    <name evidence="1" type="ORF">BJ138DRAFT_1116423</name>
</gene>
<name>A0ACB8A3Y0_9AGAM</name>
<sequence>MKFGIILVAIVASLLFTTVLAGPTKQKPKKTSKLKKLNPFKPKKKAAGQCSSQNFPQRGLHDYRLDVYDVPGCVEREHHEWFIGSFVSVPYDEVFSHCHTLKEPLRENVGSFIFNQGSLGFLQWSAWSEPDCKGKRLDHKWYGDRVLIDATKKDDRLLAKAASFRVDWPIKEKLPWPKKPTNPPKPGTLGKIEELGAEAGDVAEGLVDVAPFI</sequence>
<keyword evidence="2" id="KW-1185">Reference proteome</keyword>
<proteinExistence type="predicted"/>
<comment type="caution">
    <text evidence="1">The sequence shown here is derived from an EMBL/GenBank/DDBJ whole genome shotgun (WGS) entry which is preliminary data.</text>
</comment>
<reference evidence="1" key="1">
    <citation type="journal article" date="2021" name="New Phytol.">
        <title>Evolutionary innovations through gain and loss of genes in the ectomycorrhizal Boletales.</title>
        <authorList>
            <person name="Wu G."/>
            <person name="Miyauchi S."/>
            <person name="Morin E."/>
            <person name="Kuo A."/>
            <person name="Drula E."/>
            <person name="Varga T."/>
            <person name="Kohler A."/>
            <person name="Feng B."/>
            <person name="Cao Y."/>
            <person name="Lipzen A."/>
            <person name="Daum C."/>
            <person name="Hundley H."/>
            <person name="Pangilinan J."/>
            <person name="Johnson J."/>
            <person name="Barry K."/>
            <person name="LaButti K."/>
            <person name="Ng V."/>
            <person name="Ahrendt S."/>
            <person name="Min B."/>
            <person name="Choi I.G."/>
            <person name="Park H."/>
            <person name="Plett J.M."/>
            <person name="Magnuson J."/>
            <person name="Spatafora J.W."/>
            <person name="Nagy L.G."/>
            <person name="Henrissat B."/>
            <person name="Grigoriev I.V."/>
            <person name="Yang Z.L."/>
            <person name="Xu J."/>
            <person name="Martin F.M."/>
        </authorList>
    </citation>
    <scope>NUCLEOTIDE SEQUENCE</scope>
    <source>
        <strain evidence="1">ATCC 28755</strain>
    </source>
</reference>
<evidence type="ECO:0000313" key="1">
    <source>
        <dbReference type="EMBL" id="KAH7907743.1"/>
    </source>
</evidence>
<protein>
    <submittedName>
        <fullName evidence="1">Uncharacterized protein</fullName>
    </submittedName>
</protein>
<organism evidence="1 2">
    <name type="scientific">Hygrophoropsis aurantiaca</name>
    <dbReference type="NCBI Taxonomy" id="72124"/>
    <lineage>
        <taxon>Eukaryota</taxon>
        <taxon>Fungi</taxon>
        <taxon>Dikarya</taxon>
        <taxon>Basidiomycota</taxon>
        <taxon>Agaricomycotina</taxon>
        <taxon>Agaricomycetes</taxon>
        <taxon>Agaricomycetidae</taxon>
        <taxon>Boletales</taxon>
        <taxon>Coniophorineae</taxon>
        <taxon>Hygrophoropsidaceae</taxon>
        <taxon>Hygrophoropsis</taxon>
    </lineage>
</organism>
<accession>A0ACB8A3Y0</accession>
<dbReference type="EMBL" id="MU267875">
    <property type="protein sequence ID" value="KAH7907743.1"/>
    <property type="molecule type" value="Genomic_DNA"/>
</dbReference>